<dbReference type="InParanoid" id="A0A165CXC1"/>
<reference evidence="2 3" key="1">
    <citation type="journal article" date="2016" name="Mol. Biol. Evol.">
        <title>Comparative Genomics of Early-Diverging Mushroom-Forming Fungi Provides Insights into the Origins of Lignocellulose Decay Capabilities.</title>
        <authorList>
            <person name="Nagy L.G."/>
            <person name="Riley R."/>
            <person name="Tritt A."/>
            <person name="Adam C."/>
            <person name="Daum C."/>
            <person name="Floudas D."/>
            <person name="Sun H."/>
            <person name="Yadav J.S."/>
            <person name="Pangilinan J."/>
            <person name="Larsson K.H."/>
            <person name="Matsuura K."/>
            <person name="Barry K."/>
            <person name="Labutti K."/>
            <person name="Kuo R."/>
            <person name="Ohm R.A."/>
            <person name="Bhattacharya S.S."/>
            <person name="Shirouzu T."/>
            <person name="Yoshinaga Y."/>
            <person name="Martin F.M."/>
            <person name="Grigoriev I.V."/>
            <person name="Hibbett D.S."/>
        </authorList>
    </citation>
    <scope>NUCLEOTIDE SEQUENCE [LARGE SCALE GENOMIC DNA]</scope>
    <source>
        <strain evidence="2 3">HHB12733</strain>
    </source>
</reference>
<proteinExistence type="predicted"/>
<dbReference type="EMBL" id="KV424100">
    <property type="protein sequence ID" value="KZT51601.1"/>
    <property type="molecule type" value="Genomic_DNA"/>
</dbReference>
<feature type="domain" description="F-box" evidence="1">
    <location>
        <begin position="101"/>
        <end position="153"/>
    </location>
</feature>
<dbReference type="InterPro" id="IPR032675">
    <property type="entry name" value="LRR_dom_sf"/>
</dbReference>
<dbReference type="SUPFAM" id="SSF81383">
    <property type="entry name" value="F-box domain"/>
    <property type="match status" value="1"/>
</dbReference>
<dbReference type="AlphaFoldDB" id="A0A165CXC1"/>
<dbReference type="Proteomes" id="UP000076842">
    <property type="component" value="Unassembled WGS sequence"/>
</dbReference>
<keyword evidence="3" id="KW-1185">Reference proteome</keyword>
<accession>A0A165CXC1</accession>
<gene>
    <name evidence="2" type="ORF">CALCODRAFT_558527</name>
</gene>
<dbReference type="PROSITE" id="PS50181">
    <property type="entry name" value="FBOX"/>
    <property type="match status" value="1"/>
</dbReference>
<evidence type="ECO:0000313" key="3">
    <source>
        <dbReference type="Proteomes" id="UP000076842"/>
    </source>
</evidence>
<evidence type="ECO:0000313" key="2">
    <source>
        <dbReference type="EMBL" id="KZT51601.1"/>
    </source>
</evidence>
<evidence type="ECO:0000259" key="1">
    <source>
        <dbReference type="PROSITE" id="PS50181"/>
    </source>
</evidence>
<name>A0A165CXC1_9BASI</name>
<protein>
    <recommendedName>
        <fullName evidence="1">F-box domain-containing protein</fullName>
    </recommendedName>
</protein>
<dbReference type="InterPro" id="IPR036047">
    <property type="entry name" value="F-box-like_dom_sf"/>
</dbReference>
<organism evidence="2 3">
    <name type="scientific">Calocera cornea HHB12733</name>
    <dbReference type="NCBI Taxonomy" id="1353952"/>
    <lineage>
        <taxon>Eukaryota</taxon>
        <taxon>Fungi</taxon>
        <taxon>Dikarya</taxon>
        <taxon>Basidiomycota</taxon>
        <taxon>Agaricomycotina</taxon>
        <taxon>Dacrymycetes</taxon>
        <taxon>Dacrymycetales</taxon>
        <taxon>Dacrymycetaceae</taxon>
        <taxon>Calocera</taxon>
    </lineage>
</organism>
<dbReference type="OrthoDB" id="3352270at2759"/>
<dbReference type="SUPFAM" id="SSF52047">
    <property type="entry name" value="RNI-like"/>
    <property type="match status" value="1"/>
</dbReference>
<dbReference type="Pfam" id="PF12937">
    <property type="entry name" value="F-box-like"/>
    <property type="match status" value="1"/>
</dbReference>
<sequence>MSANNRDVTQRNALPSSRFLDYLNYRNRTSPIHAAFGQSLSVEAMTQHLTQPRVRTGPVEDAMMLHDALWELNRQVEALTLVRDTALQEVQLLQQTLAAQRSAFRRIPPEILLHIFSYFVEQPLEPFAPSILVRVSRDWYRLVMSTPELWTRVTFELPSPRSSLARLPHAFTSAKAHLARSHPLPVSAYISFKGLKPHANDATAALAVLSSYFGRCEKLYVYYETLEPMYATLNTLTRFPPATVLETLSLTVGYGAQERDDYVASDLRTEPYVFFSGQAPRLKNVELMGIAVPWQGPTGALTGLEELRLAKHTKTERPSLSEFLELLRASPGLERLWICRSGPRWEDGEHEPVPLPHLTMLSLLDVPPEVLQCMLPRIVMPSLKALQLSFFDHRFNKMLDCSPILNMCSRTKTSLQSLHLKSALFRTEVMASFLSETGGELRELVLVSTNAEDQLLYSLTPSADPESWLCPQLASFTLDRCDSVSDRGLRVFWRLRKECGALRRLHIVNCGGVNETYG</sequence>
<dbReference type="Gene3D" id="1.20.1280.50">
    <property type="match status" value="1"/>
</dbReference>
<dbReference type="InterPro" id="IPR001810">
    <property type="entry name" value="F-box_dom"/>
</dbReference>
<dbReference type="Gene3D" id="3.80.10.10">
    <property type="entry name" value="Ribonuclease Inhibitor"/>
    <property type="match status" value="1"/>
</dbReference>